<sequence>MIRAITRQKTEEEIDRLLDGCARVFIIGCGTCTTLTRTGGEPEVLAMKERLSGAGKLVTGHTVVPVACDHLTGEILSDLGSSISQADALVVMSCAFGVQTIARQLKMMVVPALDTLFVGKETAPGEYNEICTQCGTCIIGETGGICPVTACHKGLVNGPCGGTDNGKCEIDKEKDCAWTLIYNRLKELGKLDLMRKYQKPRNCLGEPSPGKSRLPFDEG</sequence>
<accession>A0A1G5ID05</accession>
<dbReference type="InterPro" id="IPR022026">
    <property type="entry name" value="DUF5981"/>
</dbReference>
<evidence type="ECO:0000259" key="1">
    <source>
        <dbReference type="Pfam" id="PF12225"/>
    </source>
</evidence>
<name>A0A1G5ID05_9BACT</name>
<evidence type="ECO:0000313" key="2">
    <source>
        <dbReference type="EMBL" id="SCY73884.1"/>
    </source>
</evidence>
<dbReference type="EMBL" id="FMUX01000019">
    <property type="protein sequence ID" value="SCY73884.1"/>
    <property type="molecule type" value="Genomic_DNA"/>
</dbReference>
<gene>
    <name evidence="2" type="ORF">SAMN05216233_11928</name>
</gene>
<dbReference type="PANTHER" id="PTHR38755">
    <property type="entry name" value="5,10-METHYLENETETRAHYDROFOLATE REDUCTASE"/>
    <property type="match status" value="1"/>
</dbReference>
<dbReference type="OrthoDB" id="9803687at2"/>
<keyword evidence="3" id="KW-1185">Reference proteome</keyword>
<organism evidence="2 3">
    <name type="scientific">Desulfoluna spongiiphila</name>
    <dbReference type="NCBI Taxonomy" id="419481"/>
    <lineage>
        <taxon>Bacteria</taxon>
        <taxon>Pseudomonadati</taxon>
        <taxon>Thermodesulfobacteriota</taxon>
        <taxon>Desulfobacteria</taxon>
        <taxon>Desulfobacterales</taxon>
        <taxon>Desulfolunaceae</taxon>
        <taxon>Desulfoluna</taxon>
    </lineage>
</organism>
<protein>
    <submittedName>
        <fullName evidence="2">Methylene-tetrahydrofolate reductase C terminal</fullName>
    </submittedName>
</protein>
<dbReference type="Proteomes" id="UP000198870">
    <property type="component" value="Unassembled WGS sequence"/>
</dbReference>
<dbReference type="AlphaFoldDB" id="A0A1G5ID05"/>
<evidence type="ECO:0000313" key="3">
    <source>
        <dbReference type="Proteomes" id="UP000198870"/>
    </source>
</evidence>
<feature type="domain" description="Methylene-tetrahydrofolate reductase C-terminal-like" evidence="1">
    <location>
        <begin position="111"/>
        <end position="202"/>
    </location>
</feature>
<dbReference type="PANTHER" id="PTHR38755:SF1">
    <property type="entry name" value="METHYLENE-TETRAHYDROFOLATE REDUCTASE C-TERMINAL DOMAIN-CONTAINING PROTEIN"/>
    <property type="match status" value="1"/>
</dbReference>
<reference evidence="2 3" key="1">
    <citation type="submission" date="2016-10" db="EMBL/GenBank/DDBJ databases">
        <authorList>
            <person name="de Groot N.N."/>
        </authorList>
    </citation>
    <scope>NUCLEOTIDE SEQUENCE [LARGE SCALE GENOMIC DNA]</scope>
    <source>
        <strain evidence="2 3">AA1</strain>
    </source>
</reference>
<dbReference type="Pfam" id="PF12225">
    <property type="entry name" value="DUF5981"/>
    <property type="match status" value="1"/>
</dbReference>
<proteinExistence type="predicted"/>
<dbReference type="STRING" id="419481.SAMN05216233_11928"/>
<dbReference type="RefSeq" id="WP_092213667.1">
    <property type="nucleotide sequence ID" value="NZ_FMUX01000019.1"/>
</dbReference>